<feature type="domain" description="C2H2-type" evidence="12">
    <location>
        <begin position="801"/>
        <end position="829"/>
    </location>
</feature>
<sequence>MGDNSQSCRGFETPTLTGDLWPMGFDVDLALDGPGGRKGPGGTLGSAGLGGGGLNSLQTTPSVGGGYNDIQHLSGLSSILQRFDDLHGGDICQMTDLTNSLPKGDSETAQSLLAKLACQDLGPDLSSGTDPSHKDLETSLFDQTPTSMTEASGNGNQAVADVYGRMTCFGGKIVLQLRHVNLSTSYTLNVGECWLCGEKVNSRSQLFTHKHSLNGMFQVNDEYVQLDIEHYIIPEQALDPSVGQDMTGGVMQHSDTSGLHPGLNTRGLELPGNLTGGGDGLTLGEGSPTLQYSEPGLVTPLSSSSNLMNSAVPVNHNSCMSSFNQLPLPGMPITGNQTNINTSMSTMGNPDTISHATQPLCSVNTPVFGLSHSDPSCSNTMVVSTPCERKTSMSNSQMNDTNNYSLGAGLNSFSGNAHVTANGSVQGQVCHRDTGNRKHPFQYQTAFSNTDFSYHGTTMTTDTIAQDKQAEAPTLTQLHSVSNTLDIREQRPEVVPKKAETGAKKRKSRAQRKPSVIQMREYRTDVNVDLQSKNFGAESVECLPMKSYNPQNLGIVQVHVKNEGMGSEHLTRSEASIEDWIKHNLPEGDLVVLDNKAKESLGQQKNSSLDITNDNQKSPSELCKMPSKLHADQKSREPDQTSRLAAHMLTKGLDVTCRVCSKEFGKDVKNYKAHMKEHGIEDEALFSCCFCTKSFTKGKHYTQHLKTHIRTRRFSCRLCNASYSREAKLRRHMLNHSQEHQEKDFNCTKCQKSFGRKEYLQNHMKKFHDGKKYKCEICGFLCSSPFNLDTHRMKHMDDKPYKCELCEKTFVRRDFLDNHMELVHKNKRSKCEVCGKLFSRKDVLKRHLAVHNNQTYDCEICGKKFTRKDRLATHRKIHKLHRNFKCSMCPASFARSCVLSKHEKIHKIKEQCKVCCKFLPSKLKLEAHMALHEKHNTDNNSSNGDTGGMVKCEICDKTLSSKDILMKHLRKIHNKYPPNVKKVEVVEREKKFVCHWCSKGFTRSCNLNAHLLRAHNNKDPEEDEEFDDPPSMVQTKKTGSRDKMKKVSRGSSISSAIISNALTTSPYNGFTDSISVQNCNTSPLESLSGGLQSIVTSTGVLPFPTNLQTASSLAASHPPPPSLTLPSSSHFPSSAPPDSPINLSTEGITAAAYLLAYPSYAGPY</sequence>
<keyword evidence="9" id="KW-0539">Nucleus</keyword>
<feature type="region of interest" description="Disordered" evidence="11">
    <location>
        <begin position="1110"/>
        <end position="1140"/>
    </location>
</feature>
<dbReference type="GO" id="GO:0008270">
    <property type="term" value="F:zinc ion binding"/>
    <property type="evidence" value="ECO:0007669"/>
    <property type="project" value="UniProtKB-KW"/>
</dbReference>
<comment type="caution">
    <text evidence="13">The sequence shown here is derived from an EMBL/GenBank/DDBJ whole genome shotgun (WGS) entry which is preliminary data.</text>
</comment>
<keyword evidence="14" id="KW-1185">Reference proteome</keyword>
<feature type="domain" description="C2H2-type" evidence="12">
    <location>
        <begin position="714"/>
        <end position="741"/>
    </location>
</feature>
<evidence type="ECO:0000256" key="3">
    <source>
        <dbReference type="ARBA" id="ARBA00022737"/>
    </source>
</evidence>
<dbReference type="EMBL" id="JAWZYT010003605">
    <property type="protein sequence ID" value="KAK4297602.1"/>
    <property type="molecule type" value="Genomic_DNA"/>
</dbReference>
<feature type="domain" description="C2H2-type" evidence="12">
    <location>
        <begin position="773"/>
        <end position="800"/>
    </location>
</feature>
<feature type="compositionally biased region" description="Low complexity" evidence="11">
    <location>
        <begin position="1124"/>
        <end position="1133"/>
    </location>
</feature>
<keyword evidence="8" id="KW-0804">Transcription</keyword>
<evidence type="ECO:0000256" key="11">
    <source>
        <dbReference type="SAM" id="MobiDB-lite"/>
    </source>
</evidence>
<gene>
    <name evidence="13" type="ORF">Pmani_029992</name>
</gene>
<proteinExistence type="predicted"/>
<keyword evidence="2" id="KW-0479">Metal-binding</keyword>
<evidence type="ECO:0000313" key="14">
    <source>
        <dbReference type="Proteomes" id="UP001292094"/>
    </source>
</evidence>
<comment type="subcellular location">
    <subcellularLocation>
        <location evidence="1">Nucleus</location>
    </subcellularLocation>
</comment>
<feature type="compositionally biased region" description="Basic and acidic residues" evidence="11">
    <location>
        <begin position="493"/>
        <end position="503"/>
    </location>
</feature>
<feature type="compositionally biased region" description="Gly residues" evidence="11">
    <location>
        <begin position="274"/>
        <end position="283"/>
    </location>
</feature>
<dbReference type="PANTHER" id="PTHR24384">
    <property type="entry name" value="FINGER PUTATIVE TRANSCRIPTION FACTOR FAMILY-RELATED"/>
    <property type="match status" value="1"/>
</dbReference>
<evidence type="ECO:0000313" key="13">
    <source>
        <dbReference type="EMBL" id="KAK4297602.1"/>
    </source>
</evidence>
<dbReference type="FunFam" id="3.30.160.60:FF:000100">
    <property type="entry name" value="Zinc finger 45-like"/>
    <property type="match status" value="1"/>
</dbReference>
<feature type="compositionally biased region" description="Polar residues" evidence="11">
    <location>
        <begin position="601"/>
        <end position="619"/>
    </location>
</feature>
<evidence type="ECO:0000256" key="7">
    <source>
        <dbReference type="ARBA" id="ARBA00023125"/>
    </source>
</evidence>
<keyword evidence="3" id="KW-0677">Repeat</keyword>
<dbReference type="PROSITE" id="PS50157">
    <property type="entry name" value="ZINC_FINGER_C2H2_2"/>
    <property type="match status" value="10"/>
</dbReference>
<keyword evidence="4 10" id="KW-0863">Zinc-finger</keyword>
<keyword evidence="6" id="KW-0805">Transcription regulation</keyword>
<dbReference type="InterPro" id="IPR050752">
    <property type="entry name" value="C2H2-ZF_domain"/>
</dbReference>
<feature type="domain" description="C2H2-type" evidence="12">
    <location>
        <begin position="686"/>
        <end position="713"/>
    </location>
</feature>
<dbReference type="InterPro" id="IPR036236">
    <property type="entry name" value="Znf_C2H2_sf"/>
</dbReference>
<dbReference type="PANTHER" id="PTHR24384:SF189">
    <property type="entry name" value="C2H2-TYPE DOMAIN-CONTAINING PROTEIN-RELATED"/>
    <property type="match status" value="1"/>
</dbReference>
<feature type="compositionally biased region" description="Basic and acidic residues" evidence="11">
    <location>
        <begin position="629"/>
        <end position="640"/>
    </location>
</feature>
<feature type="domain" description="C2H2-type" evidence="12">
    <location>
        <begin position="829"/>
        <end position="856"/>
    </location>
</feature>
<evidence type="ECO:0000256" key="1">
    <source>
        <dbReference type="ARBA" id="ARBA00004123"/>
    </source>
</evidence>
<name>A0AAE1TTX8_9EUCA</name>
<keyword evidence="7" id="KW-0238">DNA-binding</keyword>
<feature type="region of interest" description="Disordered" evidence="11">
    <location>
        <begin position="493"/>
        <end position="515"/>
    </location>
</feature>
<dbReference type="InterPro" id="IPR013087">
    <property type="entry name" value="Znf_C2H2_type"/>
</dbReference>
<dbReference type="SMART" id="SM00355">
    <property type="entry name" value="ZnF_C2H2"/>
    <property type="match status" value="12"/>
</dbReference>
<evidence type="ECO:0000256" key="5">
    <source>
        <dbReference type="ARBA" id="ARBA00022833"/>
    </source>
</evidence>
<feature type="domain" description="C2H2-type" evidence="12">
    <location>
        <begin position="950"/>
        <end position="978"/>
    </location>
</feature>
<evidence type="ECO:0000256" key="2">
    <source>
        <dbReference type="ARBA" id="ARBA00022723"/>
    </source>
</evidence>
<evidence type="ECO:0000256" key="8">
    <source>
        <dbReference type="ARBA" id="ARBA00023163"/>
    </source>
</evidence>
<dbReference type="AlphaFoldDB" id="A0AAE1TTX8"/>
<evidence type="ECO:0000256" key="4">
    <source>
        <dbReference type="ARBA" id="ARBA00022771"/>
    </source>
</evidence>
<protein>
    <recommendedName>
        <fullName evidence="12">C2H2-type domain-containing protein</fullName>
    </recommendedName>
</protein>
<dbReference type="SUPFAM" id="SSF57667">
    <property type="entry name" value="beta-beta-alpha zinc fingers"/>
    <property type="match status" value="5"/>
</dbReference>
<feature type="domain" description="C2H2-type" evidence="12">
    <location>
        <begin position="992"/>
        <end position="1020"/>
    </location>
</feature>
<keyword evidence="5" id="KW-0862">Zinc</keyword>
<feature type="region of interest" description="Disordered" evidence="11">
    <location>
        <begin position="271"/>
        <end position="294"/>
    </location>
</feature>
<evidence type="ECO:0000256" key="6">
    <source>
        <dbReference type="ARBA" id="ARBA00023015"/>
    </source>
</evidence>
<organism evidence="13 14">
    <name type="scientific">Petrolisthes manimaculis</name>
    <dbReference type="NCBI Taxonomy" id="1843537"/>
    <lineage>
        <taxon>Eukaryota</taxon>
        <taxon>Metazoa</taxon>
        <taxon>Ecdysozoa</taxon>
        <taxon>Arthropoda</taxon>
        <taxon>Crustacea</taxon>
        <taxon>Multicrustacea</taxon>
        <taxon>Malacostraca</taxon>
        <taxon>Eumalacostraca</taxon>
        <taxon>Eucarida</taxon>
        <taxon>Decapoda</taxon>
        <taxon>Pleocyemata</taxon>
        <taxon>Anomura</taxon>
        <taxon>Galatheoidea</taxon>
        <taxon>Porcellanidae</taxon>
        <taxon>Petrolisthes</taxon>
    </lineage>
</organism>
<dbReference type="Pfam" id="PF00096">
    <property type="entry name" value="zf-C2H2"/>
    <property type="match status" value="6"/>
</dbReference>
<dbReference type="GO" id="GO:0000981">
    <property type="term" value="F:DNA-binding transcription factor activity, RNA polymerase II-specific"/>
    <property type="evidence" value="ECO:0007669"/>
    <property type="project" value="TreeGrafter"/>
</dbReference>
<evidence type="ECO:0000256" key="9">
    <source>
        <dbReference type="ARBA" id="ARBA00023242"/>
    </source>
</evidence>
<dbReference type="Gene3D" id="3.30.160.60">
    <property type="entry name" value="Classic Zinc Finger"/>
    <property type="match status" value="7"/>
</dbReference>
<reference evidence="13" key="1">
    <citation type="submission" date="2023-11" db="EMBL/GenBank/DDBJ databases">
        <title>Genome assemblies of two species of porcelain crab, Petrolisthes cinctipes and Petrolisthes manimaculis (Anomura: Porcellanidae).</title>
        <authorList>
            <person name="Angst P."/>
        </authorList>
    </citation>
    <scope>NUCLEOTIDE SEQUENCE</scope>
    <source>
        <strain evidence="13">PB745_02</strain>
        <tissue evidence="13">Gill</tissue>
    </source>
</reference>
<evidence type="ECO:0000256" key="10">
    <source>
        <dbReference type="PROSITE-ProRule" id="PRU00042"/>
    </source>
</evidence>
<feature type="region of interest" description="Disordered" evidence="11">
    <location>
        <begin position="601"/>
        <end position="640"/>
    </location>
</feature>
<dbReference type="GO" id="GO:0000978">
    <property type="term" value="F:RNA polymerase II cis-regulatory region sequence-specific DNA binding"/>
    <property type="evidence" value="ECO:0007669"/>
    <property type="project" value="TreeGrafter"/>
</dbReference>
<accession>A0AAE1TTX8</accession>
<feature type="domain" description="C2H2-type" evidence="12">
    <location>
        <begin position="745"/>
        <end position="773"/>
    </location>
</feature>
<feature type="domain" description="C2H2-type" evidence="12">
    <location>
        <begin position="884"/>
        <end position="911"/>
    </location>
</feature>
<dbReference type="Proteomes" id="UP001292094">
    <property type="component" value="Unassembled WGS sequence"/>
</dbReference>
<dbReference type="FunFam" id="3.30.160.60:FF:000065">
    <property type="entry name" value="B-cell CLL/lymphoma 6, member B"/>
    <property type="match status" value="2"/>
</dbReference>
<dbReference type="GO" id="GO:0005634">
    <property type="term" value="C:nucleus"/>
    <property type="evidence" value="ECO:0007669"/>
    <property type="project" value="UniProtKB-SubCell"/>
</dbReference>
<evidence type="ECO:0000259" key="12">
    <source>
        <dbReference type="PROSITE" id="PS50157"/>
    </source>
</evidence>
<feature type="domain" description="C2H2-type" evidence="12">
    <location>
        <begin position="856"/>
        <end position="883"/>
    </location>
</feature>
<feature type="region of interest" description="Disordered" evidence="11">
    <location>
        <begin position="1018"/>
        <end position="1048"/>
    </location>
</feature>
<dbReference type="PROSITE" id="PS00028">
    <property type="entry name" value="ZINC_FINGER_C2H2_1"/>
    <property type="match status" value="11"/>
</dbReference>